<evidence type="ECO:0000256" key="2">
    <source>
        <dbReference type="ARBA" id="ARBA00022448"/>
    </source>
</evidence>
<dbReference type="InterPro" id="IPR050222">
    <property type="entry name" value="MATE_MdtK"/>
</dbReference>
<keyword evidence="8 10" id="KW-0472">Membrane</keyword>
<dbReference type="PANTHER" id="PTHR43298:SF2">
    <property type="entry name" value="FMN_FAD EXPORTER YEEO-RELATED"/>
    <property type="match status" value="1"/>
</dbReference>
<keyword evidence="5 10" id="KW-0812">Transmembrane</keyword>
<evidence type="ECO:0000256" key="10">
    <source>
        <dbReference type="SAM" id="Phobius"/>
    </source>
</evidence>
<feature type="transmembrane region" description="Helical" evidence="10">
    <location>
        <begin position="387"/>
        <end position="406"/>
    </location>
</feature>
<feature type="transmembrane region" description="Helical" evidence="10">
    <location>
        <begin position="194"/>
        <end position="219"/>
    </location>
</feature>
<evidence type="ECO:0000256" key="4">
    <source>
        <dbReference type="ARBA" id="ARBA00022475"/>
    </source>
</evidence>
<feature type="transmembrane region" description="Helical" evidence="10">
    <location>
        <begin position="21"/>
        <end position="42"/>
    </location>
</feature>
<feature type="transmembrane region" description="Helical" evidence="10">
    <location>
        <begin position="273"/>
        <end position="301"/>
    </location>
</feature>
<dbReference type="InterPro" id="IPR048279">
    <property type="entry name" value="MdtK-like"/>
</dbReference>
<reference evidence="12" key="1">
    <citation type="submission" date="2016-10" db="EMBL/GenBank/DDBJ databases">
        <authorList>
            <person name="Varghese N."/>
            <person name="Submissions S."/>
        </authorList>
    </citation>
    <scope>NUCLEOTIDE SEQUENCE [LARGE SCALE GENOMIC DNA]</scope>
    <source>
        <strain evidence="12">DSM 17465</strain>
    </source>
</reference>
<keyword evidence="4" id="KW-1003">Cell membrane</keyword>
<evidence type="ECO:0000313" key="11">
    <source>
        <dbReference type="EMBL" id="SFU10524.1"/>
    </source>
</evidence>
<protein>
    <recommendedName>
        <fullName evidence="9">Multidrug-efflux transporter</fullName>
    </recommendedName>
</protein>
<keyword evidence="2" id="KW-0813">Transport</keyword>
<feature type="transmembrane region" description="Helical" evidence="10">
    <location>
        <begin position="136"/>
        <end position="156"/>
    </location>
</feature>
<dbReference type="GO" id="GO:0005886">
    <property type="term" value="C:plasma membrane"/>
    <property type="evidence" value="ECO:0007669"/>
    <property type="project" value="UniProtKB-SubCell"/>
</dbReference>
<dbReference type="GO" id="GO:0015297">
    <property type="term" value="F:antiporter activity"/>
    <property type="evidence" value="ECO:0007669"/>
    <property type="project" value="UniProtKB-KW"/>
</dbReference>
<comment type="subcellular location">
    <subcellularLocation>
        <location evidence="1">Cell inner membrane</location>
        <topology evidence="1">Multi-pass membrane protein</topology>
    </subcellularLocation>
</comment>
<feature type="transmembrane region" description="Helical" evidence="10">
    <location>
        <begin position="412"/>
        <end position="433"/>
    </location>
</feature>
<evidence type="ECO:0000313" key="12">
    <source>
        <dbReference type="Proteomes" id="UP000183371"/>
    </source>
</evidence>
<feature type="transmembrane region" description="Helical" evidence="10">
    <location>
        <begin position="90"/>
        <end position="116"/>
    </location>
</feature>
<dbReference type="NCBIfam" id="TIGR00797">
    <property type="entry name" value="matE"/>
    <property type="match status" value="1"/>
</dbReference>
<dbReference type="GO" id="GO:0042910">
    <property type="term" value="F:xenobiotic transmembrane transporter activity"/>
    <property type="evidence" value="ECO:0007669"/>
    <property type="project" value="InterPro"/>
</dbReference>
<dbReference type="RefSeq" id="WP_083417349.1">
    <property type="nucleotide sequence ID" value="NZ_FPBD01000008.1"/>
</dbReference>
<dbReference type="PANTHER" id="PTHR43298">
    <property type="entry name" value="MULTIDRUG RESISTANCE PROTEIN NORM-RELATED"/>
    <property type="match status" value="1"/>
</dbReference>
<evidence type="ECO:0000256" key="5">
    <source>
        <dbReference type="ARBA" id="ARBA00022692"/>
    </source>
</evidence>
<dbReference type="Pfam" id="PF01554">
    <property type="entry name" value="MatE"/>
    <property type="match status" value="2"/>
</dbReference>
<dbReference type="GO" id="GO:0006811">
    <property type="term" value="P:monoatomic ion transport"/>
    <property type="evidence" value="ECO:0007669"/>
    <property type="project" value="UniProtKB-KW"/>
</dbReference>
<keyword evidence="6 10" id="KW-1133">Transmembrane helix</keyword>
<feature type="transmembrane region" description="Helical" evidence="10">
    <location>
        <begin position="54"/>
        <end position="78"/>
    </location>
</feature>
<evidence type="ECO:0000256" key="9">
    <source>
        <dbReference type="ARBA" id="ARBA00031636"/>
    </source>
</evidence>
<proteinExistence type="predicted"/>
<dbReference type="PIRSF" id="PIRSF006603">
    <property type="entry name" value="DinF"/>
    <property type="match status" value="1"/>
</dbReference>
<dbReference type="InterPro" id="IPR002528">
    <property type="entry name" value="MATE_fam"/>
</dbReference>
<keyword evidence="12" id="KW-1185">Reference proteome</keyword>
<organism evidence="11 12">
    <name type="scientific">Pseudovibrio denitrificans</name>
    <dbReference type="NCBI Taxonomy" id="258256"/>
    <lineage>
        <taxon>Bacteria</taxon>
        <taxon>Pseudomonadati</taxon>
        <taxon>Pseudomonadota</taxon>
        <taxon>Alphaproteobacteria</taxon>
        <taxon>Hyphomicrobiales</taxon>
        <taxon>Stappiaceae</taxon>
        <taxon>Pseudovibrio</taxon>
    </lineage>
</organism>
<feature type="transmembrane region" description="Helical" evidence="10">
    <location>
        <begin position="322"/>
        <end position="345"/>
    </location>
</feature>
<evidence type="ECO:0000256" key="3">
    <source>
        <dbReference type="ARBA" id="ARBA00022449"/>
    </source>
</evidence>
<keyword evidence="7" id="KW-0406">Ion transport</keyword>
<keyword evidence="3" id="KW-0050">Antiport</keyword>
<feature type="transmembrane region" description="Helical" evidence="10">
    <location>
        <begin position="357"/>
        <end position="380"/>
    </location>
</feature>
<evidence type="ECO:0000256" key="1">
    <source>
        <dbReference type="ARBA" id="ARBA00004429"/>
    </source>
</evidence>
<evidence type="ECO:0000256" key="7">
    <source>
        <dbReference type="ARBA" id="ARBA00023065"/>
    </source>
</evidence>
<evidence type="ECO:0000256" key="6">
    <source>
        <dbReference type="ARBA" id="ARBA00022989"/>
    </source>
</evidence>
<accession>A0A1I7DFS8</accession>
<evidence type="ECO:0000256" key="8">
    <source>
        <dbReference type="ARBA" id="ARBA00023136"/>
    </source>
</evidence>
<sequence>MTTQSNPMVETPVNTMLLRMAAPISLGMLSTFLFQIVDSYFVGMLGSNELAALAFSSSAFFLFASLFMGFSVGVSAVIAKAVGAHEREKAATLTMVSLALVALVSISLSFAGRQFIDPTFSALGATVEVLPLLDAYMGTLYLGLPLLMLGIVGSGAARAIGITKQTEVIFAIAGLINLVFDYLLIFGIGPFPELGLAGAAWATGLSFAFIFLGMMVILIRHGLIGTNKLNGALAGLAEIMKFSVSTIFMQLLVPTTGMFTTFLLAGYGSEAVAAFGIVGRIESLALIGIFAVSMAVTPFIAQNFGAEEHERIDQAIIFAGKAAFYLGILLFGTLALLGPTIATIFSDDPAVIEFVGIYFKIVAASYSFQGLVAVTVAIFNGLQMPRVALKIMLVRTFALVFPLLFIGSTLGLWWILAGLAAGNILAAIYAAHLMRQSERTWNRPTANAKPWLEMRQDLRKLLAFAKG</sequence>
<name>A0A1I7DFS8_9HYPH</name>
<dbReference type="EMBL" id="FPBD01000008">
    <property type="protein sequence ID" value="SFU10524.1"/>
    <property type="molecule type" value="Genomic_DNA"/>
</dbReference>
<gene>
    <name evidence="11" type="ORF">SAMN05444141_108303</name>
</gene>
<feature type="transmembrane region" description="Helical" evidence="10">
    <location>
        <begin position="168"/>
        <end position="188"/>
    </location>
</feature>
<dbReference type="AlphaFoldDB" id="A0A1I7DFS8"/>
<dbReference type="Proteomes" id="UP000183371">
    <property type="component" value="Unassembled WGS sequence"/>
</dbReference>